<proteinExistence type="predicted"/>
<feature type="chain" id="PRO_5030135864" description="Porin" evidence="1">
    <location>
        <begin position="29"/>
        <end position="93"/>
    </location>
</feature>
<dbReference type="EMBL" id="VOSK01000266">
    <property type="protein sequence ID" value="MPR29766.1"/>
    <property type="molecule type" value="Genomic_DNA"/>
</dbReference>
<organism evidence="2 3">
    <name type="scientific">Microvirga tunisiensis</name>
    <dbReference type="NCBI Taxonomy" id="2108360"/>
    <lineage>
        <taxon>Bacteria</taxon>
        <taxon>Pseudomonadati</taxon>
        <taxon>Pseudomonadota</taxon>
        <taxon>Alphaproteobacteria</taxon>
        <taxon>Hyphomicrobiales</taxon>
        <taxon>Methylobacteriaceae</taxon>
        <taxon>Microvirga</taxon>
    </lineage>
</organism>
<sequence>MLKRVLPSALATAALGVAASGYSVPDFAQDLPAHCLPQETAVGPLHDGCNGFVRFGMTGPMIIPGQALDVEATGSISRGMTKDAAEPGSGSPQ</sequence>
<dbReference type="Proteomes" id="UP000403266">
    <property type="component" value="Unassembled WGS sequence"/>
</dbReference>
<name>A0A5N7N1I3_9HYPH</name>
<gene>
    <name evidence="2" type="ORF">FS320_33000</name>
</gene>
<dbReference type="OrthoDB" id="8020953at2"/>
<evidence type="ECO:0000256" key="1">
    <source>
        <dbReference type="SAM" id="SignalP"/>
    </source>
</evidence>
<dbReference type="RefSeq" id="WP_152716645.1">
    <property type="nucleotide sequence ID" value="NZ_VOSJ01000325.1"/>
</dbReference>
<comment type="caution">
    <text evidence="2">The sequence shown here is derived from an EMBL/GenBank/DDBJ whole genome shotgun (WGS) entry which is preliminary data.</text>
</comment>
<protein>
    <recommendedName>
        <fullName evidence="4">Porin</fullName>
    </recommendedName>
</protein>
<accession>A0A5N7N1I3</accession>
<keyword evidence="1" id="KW-0732">Signal</keyword>
<evidence type="ECO:0000313" key="2">
    <source>
        <dbReference type="EMBL" id="MPR29766.1"/>
    </source>
</evidence>
<evidence type="ECO:0008006" key="4">
    <source>
        <dbReference type="Google" id="ProtNLM"/>
    </source>
</evidence>
<keyword evidence="3" id="KW-1185">Reference proteome</keyword>
<feature type="signal peptide" evidence="1">
    <location>
        <begin position="1"/>
        <end position="28"/>
    </location>
</feature>
<evidence type="ECO:0000313" key="3">
    <source>
        <dbReference type="Proteomes" id="UP000403266"/>
    </source>
</evidence>
<dbReference type="AlphaFoldDB" id="A0A5N7N1I3"/>
<reference evidence="2 3" key="1">
    <citation type="journal article" date="2019" name="Syst. Appl. Microbiol.">
        <title>Microvirga tunisiensis sp. nov., a root nodule symbiotic bacterium isolated from Lupinus micranthus and L. luteus grown in Northern Tunisia.</title>
        <authorList>
            <person name="Msaddak A."/>
            <person name="Rejili M."/>
            <person name="Duran D."/>
            <person name="Mars M."/>
            <person name="Palacios J.M."/>
            <person name="Ruiz-Argueso T."/>
            <person name="Rey L."/>
            <person name="Imperial J."/>
        </authorList>
    </citation>
    <scope>NUCLEOTIDE SEQUENCE [LARGE SCALE GENOMIC DNA]</scope>
    <source>
        <strain evidence="2 3">Lmie10</strain>
    </source>
</reference>